<proteinExistence type="predicted"/>
<protein>
    <submittedName>
        <fullName evidence="2">Methyltransferase family protein</fullName>
    </submittedName>
</protein>
<dbReference type="SUPFAM" id="SSF53335">
    <property type="entry name" value="S-adenosyl-L-methionine-dependent methyltransferases"/>
    <property type="match status" value="1"/>
</dbReference>
<dbReference type="AlphaFoldDB" id="A0A3N1LI43"/>
<evidence type="ECO:0000313" key="2">
    <source>
        <dbReference type="EMBL" id="ROP90509.1"/>
    </source>
</evidence>
<dbReference type="GO" id="GO:0032259">
    <property type="term" value="P:methylation"/>
    <property type="evidence" value="ECO:0007669"/>
    <property type="project" value="UniProtKB-KW"/>
</dbReference>
<name>A0A3N1LI43_9PROT</name>
<dbReference type="InterPro" id="IPR013217">
    <property type="entry name" value="Methyltransf_12"/>
</dbReference>
<dbReference type="EMBL" id="RJKX01000014">
    <property type="protein sequence ID" value="ROP90509.1"/>
    <property type="molecule type" value="Genomic_DNA"/>
</dbReference>
<dbReference type="Pfam" id="PF08242">
    <property type="entry name" value="Methyltransf_12"/>
    <property type="match status" value="1"/>
</dbReference>
<keyword evidence="3" id="KW-1185">Reference proteome</keyword>
<gene>
    <name evidence="2" type="ORF">EDC65_2358</name>
</gene>
<dbReference type="Proteomes" id="UP000278222">
    <property type="component" value="Unassembled WGS sequence"/>
</dbReference>
<dbReference type="OrthoDB" id="649979at2"/>
<reference evidence="2 3" key="1">
    <citation type="submission" date="2018-11" db="EMBL/GenBank/DDBJ databases">
        <title>Genomic Encyclopedia of Type Strains, Phase IV (KMG-IV): sequencing the most valuable type-strain genomes for metagenomic binning, comparative biology and taxonomic classification.</title>
        <authorList>
            <person name="Goeker M."/>
        </authorList>
    </citation>
    <scope>NUCLEOTIDE SEQUENCE [LARGE SCALE GENOMIC DNA]</scope>
    <source>
        <strain evidence="2 3">DSM 5900</strain>
    </source>
</reference>
<feature type="domain" description="Methyltransferase type 12" evidence="1">
    <location>
        <begin position="57"/>
        <end position="153"/>
    </location>
</feature>
<dbReference type="Gene3D" id="3.40.50.150">
    <property type="entry name" value="Vaccinia Virus protein VP39"/>
    <property type="match status" value="1"/>
</dbReference>
<accession>A0A3N1LI43</accession>
<keyword evidence="2" id="KW-0489">Methyltransferase</keyword>
<sequence>MADPVQAQYQAYPYPARDPADERRRLITGSPSHLLEIDHYIYGARRDPAWPFRVLFAGGGTGDGAIMLAQQLADRGQPAEIVHLDLSAASRRVAEARARVRGLANIRFETGSLLDAGTLGRFDYVDCCGVLHHLEDPEAGLRALAGALAPGGGVGIMVYGELGRSGVYETQDLLRRLAPPARPAAERVALARHLVRALPETNLLRRNPLLGDHLSSDAGLFDLLLHARDRAYRVPGVLALLAAAGLRLVSFIEPIRYRPETWTSDPAVRRRLGEMDEPDRMAAAELLSSAMKVHIAYAVAADRREDTQARPTPSAIPVLRDLDPQALARTLKPGVPLTVRFDGQPLALPLPALAGPIVARCDGRRTVADIQNDLRETVDRRLDDRAFQAAFAPTYAALNGINRMLISGYGAERTGIVGI</sequence>
<organism evidence="2 3">
    <name type="scientific">Stella humosa</name>
    <dbReference type="NCBI Taxonomy" id="94"/>
    <lineage>
        <taxon>Bacteria</taxon>
        <taxon>Pseudomonadati</taxon>
        <taxon>Pseudomonadota</taxon>
        <taxon>Alphaproteobacteria</taxon>
        <taxon>Rhodospirillales</taxon>
        <taxon>Stellaceae</taxon>
        <taxon>Stella</taxon>
    </lineage>
</organism>
<dbReference type="GO" id="GO:0008168">
    <property type="term" value="F:methyltransferase activity"/>
    <property type="evidence" value="ECO:0007669"/>
    <property type="project" value="UniProtKB-KW"/>
</dbReference>
<evidence type="ECO:0000259" key="1">
    <source>
        <dbReference type="Pfam" id="PF08242"/>
    </source>
</evidence>
<dbReference type="CDD" id="cd02440">
    <property type="entry name" value="AdoMet_MTases"/>
    <property type="match status" value="1"/>
</dbReference>
<keyword evidence="2" id="KW-0808">Transferase</keyword>
<comment type="caution">
    <text evidence="2">The sequence shown here is derived from an EMBL/GenBank/DDBJ whole genome shotgun (WGS) entry which is preliminary data.</text>
</comment>
<dbReference type="RefSeq" id="WP_123689923.1">
    <property type="nucleotide sequence ID" value="NZ_RJKX01000014.1"/>
</dbReference>
<dbReference type="InterPro" id="IPR029063">
    <property type="entry name" value="SAM-dependent_MTases_sf"/>
</dbReference>
<evidence type="ECO:0000313" key="3">
    <source>
        <dbReference type="Proteomes" id="UP000278222"/>
    </source>
</evidence>